<evidence type="ECO:0000256" key="4">
    <source>
        <dbReference type="ARBA" id="ARBA00022764"/>
    </source>
</evidence>
<name>A0ABT1LIG7_9HYPH</name>
<evidence type="ECO:0000259" key="6">
    <source>
        <dbReference type="Pfam" id="PF04349"/>
    </source>
</evidence>
<comment type="subcellular location">
    <subcellularLocation>
        <location evidence="1">Periplasm</location>
    </subcellularLocation>
</comment>
<comment type="caution">
    <text evidence="7">The sequence shown here is derived from an EMBL/GenBank/DDBJ whole genome shotgun (WGS) entry which is preliminary data.</text>
</comment>
<proteinExistence type="inferred from homology"/>
<evidence type="ECO:0000256" key="1">
    <source>
        <dbReference type="ARBA" id="ARBA00004418"/>
    </source>
</evidence>
<dbReference type="InterPro" id="IPR014718">
    <property type="entry name" value="GH-type_carb-bd"/>
</dbReference>
<feature type="signal peptide" evidence="5">
    <location>
        <begin position="1"/>
        <end position="27"/>
    </location>
</feature>
<feature type="chain" id="PRO_5046663019" evidence="5">
    <location>
        <begin position="28"/>
        <end position="514"/>
    </location>
</feature>
<dbReference type="PIRSF" id="PIRSF006281">
    <property type="entry name" value="MdoG"/>
    <property type="match status" value="1"/>
</dbReference>
<dbReference type="Proteomes" id="UP001205890">
    <property type="component" value="Unassembled WGS sequence"/>
</dbReference>
<dbReference type="Pfam" id="PF04349">
    <property type="entry name" value="MdoG"/>
    <property type="match status" value="1"/>
</dbReference>
<reference evidence="7 8" key="1">
    <citation type="submission" date="2022-07" db="EMBL/GenBank/DDBJ databases">
        <authorList>
            <person name="Li W.-J."/>
            <person name="Deng Q.-Q."/>
        </authorList>
    </citation>
    <scope>NUCLEOTIDE SEQUENCE [LARGE SCALE GENOMIC DNA]</scope>
    <source>
        <strain evidence="7 8">SYSU M60028</strain>
    </source>
</reference>
<evidence type="ECO:0000313" key="8">
    <source>
        <dbReference type="Proteomes" id="UP001205890"/>
    </source>
</evidence>
<evidence type="ECO:0000313" key="7">
    <source>
        <dbReference type="EMBL" id="MCP8940746.1"/>
    </source>
</evidence>
<dbReference type="Gene3D" id="2.60.40.10">
    <property type="entry name" value="Immunoglobulins"/>
    <property type="match status" value="1"/>
</dbReference>
<dbReference type="InterPro" id="IPR014438">
    <property type="entry name" value="Glucan_biosyn_MdoG/MdoD"/>
</dbReference>
<dbReference type="InterPro" id="IPR007444">
    <property type="entry name" value="Glucan_biosyn_MdoG_C"/>
</dbReference>
<organism evidence="7 8">
    <name type="scientific">Alsobacter ponti</name>
    <dbReference type="NCBI Taxonomy" id="2962936"/>
    <lineage>
        <taxon>Bacteria</taxon>
        <taxon>Pseudomonadati</taxon>
        <taxon>Pseudomonadota</taxon>
        <taxon>Alphaproteobacteria</taxon>
        <taxon>Hyphomicrobiales</taxon>
        <taxon>Alsobacteraceae</taxon>
        <taxon>Alsobacter</taxon>
    </lineage>
</organism>
<dbReference type="PANTHER" id="PTHR30504:SF2">
    <property type="entry name" value="GLUCANS BIOSYNTHESIS PROTEIN G"/>
    <property type="match status" value="1"/>
</dbReference>
<keyword evidence="4" id="KW-0574">Periplasm</keyword>
<dbReference type="Gene3D" id="2.70.98.10">
    <property type="match status" value="1"/>
</dbReference>
<sequence>MTPTTRRSALAFIGAAAAAGLAPPALAQTQPRPAFGYDDVVARAAERAATAYQPPSTTLPAGLANLTYDGYRDIRFRKSEALLGGPFTMEMFHPGFLYTRLVRLNIVRDGVAEPVPYEASLFDYGHNTFNPPLPRDLGYAGFRLHAPLNRPDVQDELIVFLGASYFRFLGRGQRYGLSARGIAVGSGEPNEEFPEFREFWVQEPAAGDQSAMIWALLDGPSLAGAYQFIVTPGEFTTVEVTATLYARREVPRLGIAPLTSMFYVSENDRRFKDDFRPEVHDSDGLLVHTGGGEWLWRPLRNPATPRISSFADVNPRGFGLMQRDRAFEHYEDLEARYDLRPSYFVETIGDWGEGRVELVELPAPDETYDNIGAFWVRNEPVRPGQPLKVAYRISARNDGSELHGGGQVFHTFQTAPRAHGVRDAPVRPDARRFIVDFTGGELPYYLPAAKEVQLAPSVTGGRIIGTFLVPHEQAKGFRAGIDVAVEPGKTADIRAFLRAGDRALTETWTFPWAP</sequence>
<dbReference type="SUPFAM" id="SSF74650">
    <property type="entry name" value="Galactose mutarotase-like"/>
    <property type="match status" value="1"/>
</dbReference>
<evidence type="ECO:0000256" key="5">
    <source>
        <dbReference type="SAM" id="SignalP"/>
    </source>
</evidence>
<dbReference type="PROSITE" id="PS51318">
    <property type="entry name" value="TAT"/>
    <property type="match status" value="1"/>
</dbReference>
<comment type="pathway">
    <text evidence="2">Glycan metabolism; osmoregulated periplasmic glucan (OPG) biosynthesis.</text>
</comment>
<dbReference type="InterPro" id="IPR014756">
    <property type="entry name" value="Ig_E-set"/>
</dbReference>
<keyword evidence="5" id="KW-0732">Signal</keyword>
<accession>A0ABT1LIG7</accession>
<evidence type="ECO:0000256" key="3">
    <source>
        <dbReference type="ARBA" id="ARBA00009284"/>
    </source>
</evidence>
<dbReference type="PANTHER" id="PTHR30504">
    <property type="entry name" value="GLUCANS BIOSYNTHESIS PROTEIN"/>
    <property type="match status" value="1"/>
</dbReference>
<protein>
    <submittedName>
        <fullName evidence="7">Glucan biosynthesis protein G</fullName>
    </submittedName>
</protein>
<dbReference type="InterPro" id="IPR013783">
    <property type="entry name" value="Ig-like_fold"/>
</dbReference>
<keyword evidence="8" id="KW-1185">Reference proteome</keyword>
<comment type="similarity">
    <text evidence="3">Belongs to the OpgD/OpgG family.</text>
</comment>
<feature type="domain" description="Glucan biosynthesis periplasmic MdoG C-terminal" evidence="6">
    <location>
        <begin position="35"/>
        <end position="512"/>
    </location>
</feature>
<dbReference type="InterPro" id="IPR006311">
    <property type="entry name" value="TAT_signal"/>
</dbReference>
<dbReference type="InterPro" id="IPR011013">
    <property type="entry name" value="Gal_mutarotase_sf_dom"/>
</dbReference>
<dbReference type="SUPFAM" id="SSF81296">
    <property type="entry name" value="E set domains"/>
    <property type="match status" value="1"/>
</dbReference>
<gene>
    <name evidence="7" type="ORF">NK718_19645</name>
</gene>
<evidence type="ECO:0000256" key="2">
    <source>
        <dbReference type="ARBA" id="ARBA00005001"/>
    </source>
</evidence>
<dbReference type="EMBL" id="JANCLU010000026">
    <property type="protein sequence ID" value="MCP8940746.1"/>
    <property type="molecule type" value="Genomic_DNA"/>
</dbReference>
<dbReference type="RefSeq" id="WP_254745857.1">
    <property type="nucleotide sequence ID" value="NZ_JANCLU010000026.1"/>
</dbReference>